<evidence type="ECO:0000259" key="7">
    <source>
        <dbReference type="PROSITE" id="PS50909"/>
    </source>
</evidence>
<dbReference type="GO" id="GO:1904978">
    <property type="term" value="P:regulation of endosome organization"/>
    <property type="evidence" value="ECO:0007669"/>
    <property type="project" value="Ensembl"/>
</dbReference>
<evidence type="ECO:0000313" key="9">
    <source>
        <dbReference type="Proteomes" id="UP000002280"/>
    </source>
</evidence>
<evidence type="ECO:0000313" key="8">
    <source>
        <dbReference type="Ensembl" id="ENSMODP00000047467.1"/>
    </source>
</evidence>
<dbReference type="InterPro" id="IPR014645">
    <property type="entry name" value="TOM1"/>
</dbReference>
<dbReference type="InterPro" id="IPR002014">
    <property type="entry name" value="VHS_dom"/>
</dbReference>
<evidence type="ECO:0000259" key="6">
    <source>
        <dbReference type="PROSITE" id="PS50179"/>
    </source>
</evidence>
<dbReference type="Gene3D" id="1.20.58.160">
    <property type="match status" value="1"/>
</dbReference>
<dbReference type="GO" id="GO:0061909">
    <property type="term" value="P:autophagosome-lysosome fusion"/>
    <property type="evidence" value="ECO:0007669"/>
    <property type="project" value="Ensembl"/>
</dbReference>
<dbReference type="SUPFAM" id="SSF89009">
    <property type="entry name" value="GAT-like domain"/>
    <property type="match status" value="1"/>
</dbReference>
<dbReference type="GO" id="GO:0005769">
    <property type="term" value="C:early endosome"/>
    <property type="evidence" value="ECO:0007669"/>
    <property type="project" value="Ensembl"/>
</dbReference>
<dbReference type="AlphaFoldDB" id="A0A5F8GJ17"/>
<dbReference type="Pfam" id="PF00790">
    <property type="entry name" value="VHS"/>
    <property type="match status" value="1"/>
</dbReference>
<sequence length="516" mass="56856">MDFLLGNPFSSPVGQRIEKATDGSLQNEDWALNMEICDIINETEEGPKDAVRALKKRIVGNKNFHEVMLALTVLETCVKNCGHRFHVLVASQDFVEGVLVRTILPKNNPPTTIHDKVLTLIQAWADAFRSSPDLTGVVAVYEDLRRKGLEFPMTDLDMLSPIHTPQRSVYGSESPPGQNPALTQCSQRTSPPQHSEPLPNVPSAPDDVPVMPTPEQIGKLRSELEVVNGNVKVMSEMLAELVPGQAEPSDLELLQELNRTCRAMQHRVLELIPRVLNEQLTEELLLVNDNLNNVFLRHERFERFRTGQPTKVPSQGEPASNLIDLSSGPAPASGPLPTQLASMNLGPGGGGGATLQSLETPAKLEDEFDMFALTRGSSLSDQRKEVKYEAPQAKDGLAGALDARQQNTGAIPVTQACLMEDIEQWLSTDVNSTNSWRNGPRLLRSSPPSPALQKGRPALPPRRRKTKTMTPSLPYEPWVQGPCTQGDWRPLSFYLLDRGQDRAVRPHHLGCFGVVC</sequence>
<accession>A0A5F8GJ17</accession>
<dbReference type="GO" id="GO:0005794">
    <property type="term" value="C:Golgi apparatus"/>
    <property type="evidence" value="ECO:0007669"/>
    <property type="project" value="Ensembl"/>
</dbReference>
<dbReference type="CDD" id="cd16995">
    <property type="entry name" value="VHS_Tom1"/>
    <property type="match status" value="1"/>
</dbReference>
<evidence type="ECO:0000256" key="3">
    <source>
        <dbReference type="ARBA" id="ARBA00022927"/>
    </source>
</evidence>
<dbReference type="GO" id="GO:0032050">
    <property type="term" value="F:clathrin heavy chain binding"/>
    <property type="evidence" value="ECO:0007669"/>
    <property type="project" value="Ensembl"/>
</dbReference>
<dbReference type="Gene3D" id="1.25.40.90">
    <property type="match status" value="1"/>
</dbReference>
<feature type="compositionally biased region" description="Polar residues" evidence="5">
    <location>
        <begin position="180"/>
        <end position="193"/>
    </location>
</feature>
<feature type="region of interest" description="Disordered" evidence="5">
    <location>
        <begin position="164"/>
        <end position="208"/>
    </location>
</feature>
<dbReference type="GO" id="GO:0010314">
    <property type="term" value="F:phosphatidylinositol-5-phosphate binding"/>
    <property type="evidence" value="ECO:0007669"/>
    <property type="project" value="Ensembl"/>
</dbReference>
<dbReference type="InParanoid" id="A0A5F8GJ17"/>
<dbReference type="GO" id="GO:0005768">
    <property type="term" value="C:endosome"/>
    <property type="evidence" value="ECO:0000318"/>
    <property type="project" value="GO_Central"/>
</dbReference>
<reference evidence="8" key="2">
    <citation type="submission" date="2025-08" db="UniProtKB">
        <authorList>
            <consortium name="Ensembl"/>
        </authorList>
    </citation>
    <scope>IDENTIFICATION</scope>
</reference>
<gene>
    <name evidence="8" type="primary">TOM1</name>
</gene>
<dbReference type="GO" id="GO:0007165">
    <property type="term" value="P:signal transduction"/>
    <property type="evidence" value="ECO:0000318"/>
    <property type="project" value="GO_Central"/>
</dbReference>
<dbReference type="PROSITE" id="PS50909">
    <property type="entry name" value="GAT"/>
    <property type="match status" value="1"/>
</dbReference>
<dbReference type="PANTHER" id="PTHR13856:SF32">
    <property type="entry name" value="TARGET OF MYB1 MEMBRANE TRAFFICKING PROTEIN"/>
    <property type="match status" value="1"/>
</dbReference>
<proteinExistence type="inferred from homology"/>
<comment type="similarity">
    <text evidence="1 4">Belongs to the TOM1 family.</text>
</comment>
<dbReference type="OMA" id="GNHKSDM"/>
<dbReference type="InterPro" id="IPR008942">
    <property type="entry name" value="ENTH_VHS"/>
</dbReference>
<keyword evidence="9" id="KW-1185">Reference proteome</keyword>
<keyword evidence="2 4" id="KW-0813">Transport</keyword>
<feature type="region of interest" description="Disordered" evidence="5">
    <location>
        <begin position="436"/>
        <end position="478"/>
    </location>
</feature>
<feature type="domain" description="VHS" evidence="6">
    <location>
        <begin position="20"/>
        <end position="152"/>
    </location>
</feature>
<dbReference type="Bgee" id="ENSMODG00000025453">
    <property type="expression patterns" value="Expressed in heart and 17 other cell types or tissues"/>
</dbReference>
<dbReference type="GO" id="GO:0031593">
    <property type="term" value="F:polyubiquitin modification-dependent protein binding"/>
    <property type="evidence" value="ECO:0007669"/>
    <property type="project" value="Ensembl"/>
</dbReference>
<evidence type="ECO:0000256" key="1">
    <source>
        <dbReference type="ARBA" id="ARBA00007708"/>
    </source>
</evidence>
<evidence type="ECO:0000256" key="4">
    <source>
        <dbReference type="PIRNR" id="PIRNR036948"/>
    </source>
</evidence>
<dbReference type="Proteomes" id="UP000002280">
    <property type="component" value="Chromosome 8"/>
</dbReference>
<dbReference type="GO" id="GO:0043130">
    <property type="term" value="F:ubiquitin binding"/>
    <property type="evidence" value="ECO:0007669"/>
    <property type="project" value="Ensembl"/>
</dbReference>
<dbReference type="PANTHER" id="PTHR13856">
    <property type="entry name" value="VHS DOMAIN CONTAINING PROTEIN FAMILY"/>
    <property type="match status" value="1"/>
</dbReference>
<dbReference type="FunFam" id="1.25.40.90:FF:000003">
    <property type="entry name" value="TOM1-like protein 2 isoform X1"/>
    <property type="match status" value="1"/>
</dbReference>
<dbReference type="GO" id="GO:0015031">
    <property type="term" value="P:protein transport"/>
    <property type="evidence" value="ECO:0007669"/>
    <property type="project" value="UniProtKB-UniRule"/>
</dbReference>
<dbReference type="FunCoup" id="A0A5F8GJ17">
    <property type="interactions" value="479"/>
</dbReference>
<dbReference type="GO" id="GO:0061753">
    <property type="term" value="P:substrate localization to autophagosome"/>
    <property type="evidence" value="ECO:0007669"/>
    <property type="project" value="Ensembl"/>
</dbReference>
<dbReference type="SUPFAM" id="SSF48464">
    <property type="entry name" value="ENTH/VHS domain"/>
    <property type="match status" value="1"/>
</dbReference>
<dbReference type="GO" id="GO:0070853">
    <property type="term" value="F:myosin VI binding"/>
    <property type="evidence" value="ECO:0007669"/>
    <property type="project" value="Ensembl"/>
</dbReference>
<protein>
    <submittedName>
        <fullName evidence="8">Target of myb1 membrane trafficking protein</fullName>
    </submittedName>
</protein>
<dbReference type="GO" id="GO:0005829">
    <property type="term" value="C:cytosol"/>
    <property type="evidence" value="ECO:0007669"/>
    <property type="project" value="Ensembl"/>
</dbReference>
<reference evidence="8 9" key="1">
    <citation type="journal article" date="2007" name="Nature">
        <title>Genome of the marsupial Monodelphis domestica reveals innovation in non-coding sequences.</title>
        <authorList>
            <person name="Mikkelsen T.S."/>
            <person name="Wakefield M.J."/>
            <person name="Aken B."/>
            <person name="Amemiya C.T."/>
            <person name="Chang J.L."/>
            <person name="Duke S."/>
            <person name="Garber M."/>
            <person name="Gentles A.J."/>
            <person name="Goodstadt L."/>
            <person name="Heger A."/>
            <person name="Jurka J."/>
            <person name="Kamal M."/>
            <person name="Mauceli E."/>
            <person name="Searle S.M."/>
            <person name="Sharpe T."/>
            <person name="Baker M.L."/>
            <person name="Batzer M.A."/>
            <person name="Benos P.V."/>
            <person name="Belov K."/>
            <person name="Clamp M."/>
            <person name="Cook A."/>
            <person name="Cuff J."/>
            <person name="Das R."/>
            <person name="Davidow L."/>
            <person name="Deakin J.E."/>
            <person name="Fazzari M.J."/>
            <person name="Glass J.L."/>
            <person name="Grabherr M."/>
            <person name="Greally J.M."/>
            <person name="Gu W."/>
            <person name="Hore T.A."/>
            <person name="Huttley G.A."/>
            <person name="Kleber M."/>
            <person name="Jirtle R.L."/>
            <person name="Koina E."/>
            <person name="Lee J.T."/>
            <person name="Mahony S."/>
            <person name="Marra M.A."/>
            <person name="Miller R.D."/>
            <person name="Nicholls R.D."/>
            <person name="Oda M."/>
            <person name="Papenfuss A.T."/>
            <person name="Parra Z.E."/>
            <person name="Pollock D.D."/>
            <person name="Ray D.A."/>
            <person name="Schein J.E."/>
            <person name="Speed T.P."/>
            <person name="Thompson K."/>
            <person name="VandeBerg J.L."/>
            <person name="Wade C.M."/>
            <person name="Walker J.A."/>
            <person name="Waters P.D."/>
            <person name="Webber C."/>
            <person name="Weidman J.R."/>
            <person name="Xie X."/>
            <person name="Zody M.C."/>
            <person name="Baldwin J."/>
            <person name="Abdouelleil A."/>
            <person name="Abdulkadir J."/>
            <person name="Abebe A."/>
            <person name="Abera B."/>
            <person name="Abreu J."/>
            <person name="Acer S.C."/>
            <person name="Aftuck L."/>
            <person name="Alexander A."/>
            <person name="An P."/>
            <person name="Anderson E."/>
            <person name="Anderson S."/>
            <person name="Arachi H."/>
            <person name="Azer M."/>
            <person name="Bachantsang P."/>
            <person name="Barry A."/>
            <person name="Bayul T."/>
            <person name="Berlin A."/>
            <person name="Bessette D."/>
            <person name="Bloom T."/>
            <person name="Bloom T."/>
            <person name="Boguslavskiy L."/>
            <person name="Bonnet C."/>
            <person name="Boukhgalter B."/>
            <person name="Bourzgui I."/>
            <person name="Brown A."/>
            <person name="Cahill P."/>
            <person name="Channer S."/>
            <person name="Cheshatsang Y."/>
            <person name="Chuda L."/>
            <person name="Citroen M."/>
            <person name="Collymore A."/>
            <person name="Cooke P."/>
            <person name="Costello M."/>
            <person name="D'Aco K."/>
            <person name="Daza R."/>
            <person name="De Haan G."/>
            <person name="DeGray S."/>
            <person name="DeMaso C."/>
            <person name="Dhargay N."/>
            <person name="Dooley K."/>
            <person name="Dooley E."/>
            <person name="Doricent M."/>
            <person name="Dorje P."/>
            <person name="Dorjee K."/>
            <person name="Dupes A."/>
            <person name="Elong R."/>
            <person name="Falk J."/>
            <person name="Farina A."/>
            <person name="Faro S."/>
            <person name="Ferguson D."/>
            <person name="Fisher S."/>
            <person name="Foley C.D."/>
            <person name="Franke A."/>
            <person name="Friedrich D."/>
            <person name="Gadbois L."/>
            <person name="Gearin G."/>
            <person name="Gearin C.R."/>
            <person name="Giannoukos G."/>
            <person name="Goode T."/>
            <person name="Graham J."/>
            <person name="Grandbois E."/>
            <person name="Grewal S."/>
            <person name="Gyaltsen K."/>
            <person name="Hafez N."/>
            <person name="Hagos B."/>
            <person name="Hall J."/>
            <person name="Henson C."/>
            <person name="Hollinger A."/>
            <person name="Honan T."/>
            <person name="Huard M.D."/>
            <person name="Hughes L."/>
            <person name="Hurhula B."/>
            <person name="Husby M.E."/>
            <person name="Kamat A."/>
            <person name="Kanga B."/>
            <person name="Kashin S."/>
            <person name="Khazanovich D."/>
            <person name="Kisner P."/>
            <person name="Lance K."/>
            <person name="Lara M."/>
            <person name="Lee W."/>
            <person name="Lennon N."/>
            <person name="Letendre F."/>
            <person name="LeVine R."/>
            <person name="Lipovsky A."/>
            <person name="Liu X."/>
            <person name="Liu J."/>
            <person name="Liu S."/>
            <person name="Lokyitsang T."/>
            <person name="Lokyitsang Y."/>
            <person name="Lubonja R."/>
            <person name="Lui A."/>
            <person name="MacDonald P."/>
            <person name="Magnisalis V."/>
            <person name="Maru K."/>
            <person name="Matthews C."/>
            <person name="McCusker W."/>
            <person name="McDonough S."/>
            <person name="Mehta T."/>
            <person name="Meldrim J."/>
            <person name="Meneus L."/>
            <person name="Mihai O."/>
            <person name="Mihalev A."/>
            <person name="Mihova T."/>
            <person name="Mittelman R."/>
            <person name="Mlenga V."/>
            <person name="Montmayeur A."/>
            <person name="Mulrain L."/>
            <person name="Navidi A."/>
            <person name="Naylor J."/>
            <person name="Negash T."/>
            <person name="Nguyen T."/>
            <person name="Nguyen N."/>
            <person name="Nicol R."/>
            <person name="Norbu C."/>
            <person name="Norbu N."/>
            <person name="Novod N."/>
            <person name="O'Neill B."/>
            <person name="Osman S."/>
            <person name="Markiewicz E."/>
            <person name="Oyono O.L."/>
            <person name="Patti C."/>
            <person name="Phunkhang P."/>
            <person name="Pierre F."/>
            <person name="Priest M."/>
            <person name="Raghuraman S."/>
            <person name="Rege F."/>
            <person name="Reyes R."/>
            <person name="Rise C."/>
            <person name="Rogov P."/>
            <person name="Ross K."/>
            <person name="Ryan E."/>
            <person name="Settipalli S."/>
            <person name="Shea T."/>
            <person name="Sherpa N."/>
            <person name="Shi L."/>
            <person name="Shih D."/>
            <person name="Sparrow T."/>
            <person name="Spaulding J."/>
            <person name="Stalker J."/>
            <person name="Stange-Thomann N."/>
            <person name="Stavropoulos S."/>
            <person name="Stone C."/>
            <person name="Strader C."/>
            <person name="Tesfaye S."/>
            <person name="Thomson T."/>
            <person name="Thoulutsang Y."/>
            <person name="Thoulutsang D."/>
            <person name="Topham K."/>
            <person name="Topping I."/>
            <person name="Tsamla T."/>
            <person name="Vassiliev H."/>
            <person name="Vo A."/>
            <person name="Wangchuk T."/>
            <person name="Wangdi T."/>
            <person name="Weiand M."/>
            <person name="Wilkinson J."/>
            <person name="Wilson A."/>
            <person name="Yadav S."/>
            <person name="Young G."/>
            <person name="Yu Q."/>
            <person name="Zembek L."/>
            <person name="Zhong D."/>
            <person name="Zimmer A."/>
            <person name="Zwirko Z."/>
            <person name="Jaffe D.B."/>
            <person name="Alvarez P."/>
            <person name="Brockman W."/>
            <person name="Butler J."/>
            <person name="Chin C."/>
            <person name="Gnerre S."/>
            <person name="MacCallum I."/>
            <person name="Graves J.A."/>
            <person name="Ponting C.P."/>
            <person name="Breen M."/>
            <person name="Samollow P.B."/>
            <person name="Lander E.S."/>
            <person name="Lindblad-Toh K."/>
        </authorList>
    </citation>
    <scope>NUCLEOTIDE SEQUENCE [LARGE SCALE GENOMIC DNA]</scope>
</reference>
<dbReference type="InterPro" id="IPR004152">
    <property type="entry name" value="GAT_dom"/>
</dbReference>
<dbReference type="GO" id="GO:0016020">
    <property type="term" value="C:membrane"/>
    <property type="evidence" value="ECO:0000318"/>
    <property type="project" value="GO_Central"/>
</dbReference>
<evidence type="ECO:0000256" key="2">
    <source>
        <dbReference type="ARBA" id="ARBA00022448"/>
    </source>
</evidence>
<dbReference type="FunFam" id="1.20.58.160:FF:000001">
    <property type="entry name" value="TOM1-like protein 2 isoform X1"/>
    <property type="match status" value="1"/>
</dbReference>
<dbReference type="GO" id="GO:0010008">
    <property type="term" value="C:endosome membrane"/>
    <property type="evidence" value="ECO:0007669"/>
    <property type="project" value="Ensembl"/>
</dbReference>
<dbReference type="GO" id="GO:1901098">
    <property type="term" value="P:positive regulation of autophagosome maturation"/>
    <property type="evidence" value="ECO:0007669"/>
    <property type="project" value="Ensembl"/>
</dbReference>
<keyword evidence="3 4" id="KW-0653">Protein transport</keyword>
<dbReference type="GO" id="GO:0016197">
    <property type="term" value="P:endosomal transport"/>
    <property type="evidence" value="ECO:0007669"/>
    <property type="project" value="Ensembl"/>
</dbReference>
<dbReference type="GO" id="GO:0030276">
    <property type="term" value="F:clathrin binding"/>
    <property type="evidence" value="ECO:0000318"/>
    <property type="project" value="GO_Central"/>
</dbReference>
<feature type="domain" description="GAT" evidence="7">
    <location>
        <begin position="215"/>
        <end position="303"/>
    </location>
</feature>
<dbReference type="SMART" id="SM00288">
    <property type="entry name" value="VHS"/>
    <property type="match status" value="1"/>
</dbReference>
<dbReference type="CDD" id="cd14236">
    <property type="entry name" value="GAT_TOM1"/>
    <property type="match status" value="1"/>
</dbReference>
<name>A0A5F8GJ17_MONDO</name>
<organism evidence="8 9">
    <name type="scientific">Monodelphis domestica</name>
    <name type="common">Gray short-tailed opossum</name>
    <dbReference type="NCBI Taxonomy" id="13616"/>
    <lineage>
        <taxon>Eukaryota</taxon>
        <taxon>Metazoa</taxon>
        <taxon>Chordata</taxon>
        <taxon>Craniata</taxon>
        <taxon>Vertebrata</taxon>
        <taxon>Euteleostomi</taxon>
        <taxon>Mammalia</taxon>
        <taxon>Metatheria</taxon>
        <taxon>Didelphimorphia</taxon>
        <taxon>Didelphidae</taxon>
        <taxon>Monodelphis</taxon>
    </lineage>
</organism>
<dbReference type="PIRSF" id="PIRSF036948">
    <property type="entry name" value="TOM1"/>
    <property type="match status" value="1"/>
</dbReference>
<dbReference type="PROSITE" id="PS50179">
    <property type="entry name" value="VHS"/>
    <property type="match status" value="1"/>
</dbReference>
<evidence type="ECO:0000256" key="5">
    <source>
        <dbReference type="SAM" id="MobiDB-lite"/>
    </source>
</evidence>
<dbReference type="STRING" id="13616.ENSMODP00000047467"/>
<dbReference type="Ensembl" id="ENSMODT00000084806.1">
    <property type="protein sequence ID" value="ENSMODP00000047467.1"/>
    <property type="gene ID" value="ENSMODG00000025453.3"/>
</dbReference>
<dbReference type="GeneTree" id="ENSGT00940000156865"/>
<dbReference type="InterPro" id="IPR038425">
    <property type="entry name" value="GAT_sf"/>
</dbReference>
<dbReference type="Pfam" id="PF03127">
    <property type="entry name" value="GAT"/>
    <property type="match status" value="1"/>
</dbReference>
<reference evidence="8" key="3">
    <citation type="submission" date="2025-09" db="UniProtKB">
        <authorList>
            <consortium name="Ensembl"/>
        </authorList>
    </citation>
    <scope>IDENTIFICATION</scope>
</reference>